<gene>
    <name evidence="3" type="ORF">IPN02_11530</name>
</gene>
<sequence length="530" mass="55852">MNTGRPLRRSAPRRPLRTLAQATAAVVLFAVGVVASPAGAAPAQDDVAPTSDPPVATAATAVPAPADTPPATNDPAQNDPAADPPSPYATASPTVVPGTEPSDTGPSGSGSGDAGPSSSQPLLLQQAVDKAKGEVSRLTSALTAAEQADVVAREAAAKRDGELAEEAKAEGERAKKARALAGEARTDSEKLAVRLKSADVDRVDANEGLLKTAGKLRTYSVAAFVSNSAPAGLDGISDDAELLSSRRRELLRSSGRAHVSRTKEAEMYVAAAEVQVDELANQRAGKVAEEQTQLEIESGHLGRVEALVEERAAAEQAELARRQSAAQERLTVRKDLERAGTVSERFVALALDQTTSINGEPLLAAEDLSRWFVADGRRANTTVPIEELARLFIEEGRSESIRGDIAFAQSILETGSFSYPSFGQVRGTDNNFAGIGACDSCSNGFGFPDARTGARAQMQLLKIYANPGLTSSQFANPKVRWDPEKLGVRGCCSTWKDLAGVWATNTSYFGQIQTVWNEIVTWVAKDYVAS</sequence>
<keyword evidence="2" id="KW-0732">Signal</keyword>
<evidence type="ECO:0000313" key="3">
    <source>
        <dbReference type="EMBL" id="MBK9297440.1"/>
    </source>
</evidence>
<evidence type="ECO:0000256" key="2">
    <source>
        <dbReference type="SAM" id="SignalP"/>
    </source>
</evidence>
<accession>A0A936NBU8</accession>
<feature type="compositionally biased region" description="Low complexity" evidence="1">
    <location>
        <begin position="97"/>
        <end position="106"/>
    </location>
</feature>
<dbReference type="AlphaFoldDB" id="A0A936NBU8"/>
<evidence type="ECO:0000313" key="4">
    <source>
        <dbReference type="Proteomes" id="UP000727993"/>
    </source>
</evidence>
<proteinExistence type="predicted"/>
<feature type="chain" id="PRO_5037738833" evidence="2">
    <location>
        <begin position="41"/>
        <end position="530"/>
    </location>
</feature>
<feature type="compositionally biased region" description="Low complexity" evidence="1">
    <location>
        <begin position="39"/>
        <end position="81"/>
    </location>
</feature>
<protein>
    <submittedName>
        <fullName evidence="3">Glucosaminidase domain-containing protein</fullName>
    </submittedName>
</protein>
<feature type="region of interest" description="Disordered" evidence="1">
    <location>
        <begin position="39"/>
        <end position="123"/>
    </location>
</feature>
<dbReference type="Proteomes" id="UP000727993">
    <property type="component" value="Unassembled WGS sequence"/>
</dbReference>
<dbReference type="EMBL" id="JADJZA010000007">
    <property type="protein sequence ID" value="MBK9297440.1"/>
    <property type="molecule type" value="Genomic_DNA"/>
</dbReference>
<reference evidence="3 4" key="1">
    <citation type="submission" date="2020-10" db="EMBL/GenBank/DDBJ databases">
        <title>Connecting structure to function with the recovery of over 1000 high-quality activated sludge metagenome-assembled genomes encoding full-length rRNA genes using long-read sequencing.</title>
        <authorList>
            <person name="Singleton C.M."/>
            <person name="Petriglieri F."/>
            <person name="Kristensen J.M."/>
            <person name="Kirkegaard R.H."/>
            <person name="Michaelsen T.Y."/>
            <person name="Andersen M.H."/>
            <person name="Karst S.M."/>
            <person name="Dueholm M.S."/>
            <person name="Nielsen P.H."/>
            <person name="Albertsen M."/>
        </authorList>
    </citation>
    <scope>NUCLEOTIDE SEQUENCE [LARGE SCALE GENOMIC DNA]</scope>
    <source>
        <strain evidence="3">Lyne_18-Q3-R50-59_MAXAC.006</strain>
    </source>
</reference>
<name>A0A936NBU8_9ACTN</name>
<feature type="signal peptide" evidence="2">
    <location>
        <begin position="1"/>
        <end position="40"/>
    </location>
</feature>
<organism evidence="3 4">
    <name type="scientific">Candidatus Neomicrothrix subdominans</name>
    <dbReference type="NCBI Taxonomy" id="2954438"/>
    <lineage>
        <taxon>Bacteria</taxon>
        <taxon>Bacillati</taxon>
        <taxon>Actinomycetota</taxon>
        <taxon>Acidimicrobiia</taxon>
        <taxon>Acidimicrobiales</taxon>
        <taxon>Microthrixaceae</taxon>
        <taxon>Candidatus Neomicrothrix</taxon>
    </lineage>
</organism>
<comment type="caution">
    <text evidence="3">The sequence shown here is derived from an EMBL/GenBank/DDBJ whole genome shotgun (WGS) entry which is preliminary data.</text>
</comment>
<evidence type="ECO:0000256" key="1">
    <source>
        <dbReference type="SAM" id="MobiDB-lite"/>
    </source>
</evidence>